<dbReference type="Pfam" id="PF01408">
    <property type="entry name" value="GFO_IDH_MocA"/>
    <property type="match status" value="1"/>
</dbReference>
<dbReference type="InterPro" id="IPR051317">
    <property type="entry name" value="Gfo/Idh/MocA_oxidoreduct"/>
</dbReference>
<dbReference type="InterPro" id="IPR000683">
    <property type="entry name" value="Gfo/Idh/MocA-like_OxRdtase_N"/>
</dbReference>
<evidence type="ECO:0000256" key="7">
    <source>
        <dbReference type="SAM" id="MobiDB-lite"/>
    </source>
</evidence>
<dbReference type="SUPFAM" id="SSF51735">
    <property type="entry name" value="NAD(P)-binding Rossmann-fold domains"/>
    <property type="match status" value="1"/>
</dbReference>
<dbReference type="InterPro" id="IPR036291">
    <property type="entry name" value="NAD(P)-bd_dom_sf"/>
</dbReference>
<dbReference type="GO" id="GO:0016491">
    <property type="term" value="F:oxidoreductase activity"/>
    <property type="evidence" value="ECO:0007669"/>
    <property type="project" value="UniProtKB-KW"/>
</dbReference>
<accession>A0A1R3R6P0</accession>
<dbReference type="AlphaFoldDB" id="A0A1R3R6P0"/>
<organism evidence="9 10">
    <name type="scientific">Aspergillus carbonarius (strain ITEM 5010)</name>
    <dbReference type="NCBI Taxonomy" id="602072"/>
    <lineage>
        <taxon>Eukaryota</taxon>
        <taxon>Fungi</taxon>
        <taxon>Dikarya</taxon>
        <taxon>Ascomycota</taxon>
        <taxon>Pezizomycotina</taxon>
        <taxon>Eurotiomycetes</taxon>
        <taxon>Eurotiomycetidae</taxon>
        <taxon>Eurotiales</taxon>
        <taxon>Aspergillaceae</taxon>
        <taxon>Aspergillus</taxon>
        <taxon>Aspergillus subgen. Circumdati</taxon>
    </lineage>
</organism>
<dbReference type="EMBL" id="KV907578">
    <property type="protein sequence ID" value="OOF90155.1"/>
    <property type="molecule type" value="Genomic_DNA"/>
</dbReference>
<dbReference type="InterPro" id="IPR055170">
    <property type="entry name" value="GFO_IDH_MocA-like_dom"/>
</dbReference>
<dbReference type="SUPFAM" id="SSF57701">
    <property type="entry name" value="Zn2/Cys6 DNA-binding domain"/>
    <property type="match status" value="1"/>
</dbReference>
<evidence type="ECO:0000256" key="6">
    <source>
        <dbReference type="ARBA" id="ARBA00023242"/>
    </source>
</evidence>
<dbReference type="Gene3D" id="4.10.240.10">
    <property type="entry name" value="Zn(2)-C6 fungal-type DNA-binding domain"/>
    <property type="match status" value="1"/>
</dbReference>
<evidence type="ECO:0000256" key="4">
    <source>
        <dbReference type="ARBA" id="ARBA00023125"/>
    </source>
</evidence>
<evidence type="ECO:0000313" key="9">
    <source>
        <dbReference type="EMBL" id="OOF90155.1"/>
    </source>
</evidence>
<dbReference type="Gene3D" id="3.40.50.720">
    <property type="entry name" value="NAD(P)-binding Rossmann-like Domain"/>
    <property type="match status" value="1"/>
</dbReference>
<protein>
    <recommendedName>
        <fullName evidence="8">Zn(2)-C6 fungal-type domain-containing protein</fullName>
    </recommendedName>
</protein>
<dbReference type="InterPro" id="IPR036864">
    <property type="entry name" value="Zn2-C6_fun-type_DNA-bd_sf"/>
</dbReference>
<keyword evidence="10" id="KW-1185">Reference proteome</keyword>
<dbReference type="GO" id="GO:0000981">
    <property type="term" value="F:DNA-binding transcription factor activity, RNA polymerase II-specific"/>
    <property type="evidence" value="ECO:0007669"/>
    <property type="project" value="InterPro"/>
</dbReference>
<evidence type="ECO:0000313" key="10">
    <source>
        <dbReference type="Proteomes" id="UP000188318"/>
    </source>
</evidence>
<evidence type="ECO:0000256" key="3">
    <source>
        <dbReference type="ARBA" id="ARBA00023015"/>
    </source>
</evidence>
<comment type="similarity">
    <text evidence="1">Belongs to the Gfo/Idh/MocA family.</text>
</comment>
<keyword evidence="4" id="KW-0238">DNA-binding</keyword>
<dbReference type="CDD" id="cd00067">
    <property type="entry name" value="GAL4"/>
    <property type="match status" value="1"/>
</dbReference>
<dbReference type="InterPro" id="IPR001138">
    <property type="entry name" value="Zn2Cys6_DnaBD"/>
</dbReference>
<keyword evidence="2" id="KW-0560">Oxidoreductase</keyword>
<feature type="domain" description="Zn(2)-C6 fungal-type" evidence="8">
    <location>
        <begin position="286"/>
        <end position="316"/>
    </location>
</feature>
<dbReference type="PANTHER" id="PTHR43708:SF5">
    <property type="entry name" value="CONSERVED EXPRESSED OXIDOREDUCTASE (EUROFUNG)-RELATED"/>
    <property type="match status" value="1"/>
</dbReference>
<keyword evidence="3" id="KW-0805">Transcription regulation</keyword>
<sequence>MTSSTIWQVGIIGYGFSAKIFHIPFIQHSPHFNLHAVVQRNPTPDNNVTTDFPGVTSYHTTEDMLQDATVNIVIVTTPPDTHFRLTKLALEAGKHVVCEKPFTPTSAAATELATLATKQGKLLSVFQNRRWDVDFTTVSNLIQKNTLGRIIEFETHYDRYRPETSSAKSWKNHVMDGHGAIYDLGVHVLDQVVQLFGVPARVMGVVGSQREYNPSGLEDAFTVLLHYAKGPLVTVKSSVLSAEEEQLRFWGRRAQARPIGKMTEPSWPPTHTTNGKRRSVNRSQSGCANCRRSKVKCDEKQPVCTRCFRKDLPCRRHPLTLKWESEYHARGLAFGRTGVWRKDSSTKEATNWTAERTSLATPTINQWSFLNTDSSTLQHLLDQSATCSEVMLMPARDVNVLRSTLSIRPPPSVSPVVSSLGQGFFFDYYINQICPRTNPSQVSQSPFASVILPYGLSGPPAVVKALMALAACHWAQQDARYAVHALRLKAQVVADFRRRMASNDQAFLLSPDPEVLVLIMLLCLYEIVDHCDRRWIVHLQGAKDIIRLRRQQLPETRDANPVAEFVELFFAFQDVMGRTACAKADLFGPSYWREDDATINDWMGCSPSLVSILFAIMDLSRNRRHLVSTSEELTFCARASNLQRRLDNLVQRPAVGRDDEILCRVAECKKLSCRIYIQCALHGADPSTPSIKATVKEILEGLVTLVAKGGASHAMWPLFVAAVELDPLDDVILPDLFTGIDTHGRRVALQLLTEMAKTSVSSVSRTRAVIEGVWQRRDFYLHRANDGKKSHFSDLNDWEQYVVPGSDALSLV</sequence>
<dbReference type="Pfam" id="PF11951">
    <property type="entry name" value="Fungal_trans_2"/>
    <property type="match status" value="1"/>
</dbReference>
<evidence type="ECO:0000259" key="8">
    <source>
        <dbReference type="PROSITE" id="PS50048"/>
    </source>
</evidence>
<dbReference type="GO" id="GO:0008270">
    <property type="term" value="F:zinc ion binding"/>
    <property type="evidence" value="ECO:0007669"/>
    <property type="project" value="InterPro"/>
</dbReference>
<evidence type="ECO:0000256" key="2">
    <source>
        <dbReference type="ARBA" id="ARBA00023002"/>
    </source>
</evidence>
<dbReference type="OMA" id="ANDCHEN"/>
<dbReference type="GO" id="GO:0009893">
    <property type="term" value="P:positive regulation of metabolic process"/>
    <property type="evidence" value="ECO:0007669"/>
    <property type="project" value="UniProtKB-ARBA"/>
</dbReference>
<name>A0A1R3R6P0_ASPC5</name>
<dbReference type="VEuPathDB" id="FungiDB:ASPCADRAFT_511047"/>
<dbReference type="InterPro" id="IPR021858">
    <property type="entry name" value="Fun_TF"/>
</dbReference>
<keyword evidence="5" id="KW-0804">Transcription</keyword>
<keyword evidence="6" id="KW-0539">Nucleus</keyword>
<dbReference type="SMART" id="SM00066">
    <property type="entry name" value="GAL4"/>
    <property type="match status" value="1"/>
</dbReference>
<dbReference type="PANTHER" id="PTHR43708">
    <property type="entry name" value="CONSERVED EXPRESSED OXIDOREDUCTASE (EUROFUNG)"/>
    <property type="match status" value="1"/>
</dbReference>
<dbReference type="Pfam" id="PF22725">
    <property type="entry name" value="GFO_IDH_MocA_C3"/>
    <property type="match status" value="1"/>
</dbReference>
<dbReference type="Proteomes" id="UP000188318">
    <property type="component" value="Unassembled WGS sequence"/>
</dbReference>
<dbReference type="GO" id="GO:0000166">
    <property type="term" value="F:nucleotide binding"/>
    <property type="evidence" value="ECO:0007669"/>
    <property type="project" value="InterPro"/>
</dbReference>
<evidence type="ECO:0000256" key="5">
    <source>
        <dbReference type="ARBA" id="ARBA00023163"/>
    </source>
</evidence>
<feature type="region of interest" description="Disordered" evidence="7">
    <location>
        <begin position="260"/>
        <end position="283"/>
    </location>
</feature>
<dbReference type="STRING" id="602072.A0A1R3R6P0"/>
<dbReference type="OrthoDB" id="5069333at2759"/>
<dbReference type="Gene3D" id="3.30.360.10">
    <property type="entry name" value="Dihydrodipicolinate Reductase, domain 2"/>
    <property type="match status" value="1"/>
</dbReference>
<gene>
    <name evidence="9" type="ORF">ASPCADRAFT_511047</name>
</gene>
<dbReference type="Pfam" id="PF00172">
    <property type="entry name" value="Zn_clus"/>
    <property type="match status" value="1"/>
</dbReference>
<proteinExistence type="inferred from homology"/>
<evidence type="ECO:0000256" key="1">
    <source>
        <dbReference type="ARBA" id="ARBA00010928"/>
    </source>
</evidence>
<dbReference type="GO" id="GO:0003677">
    <property type="term" value="F:DNA binding"/>
    <property type="evidence" value="ECO:0007669"/>
    <property type="project" value="UniProtKB-KW"/>
</dbReference>
<reference evidence="10" key="1">
    <citation type="journal article" date="2017" name="Genome Biol.">
        <title>Comparative genomics reveals high biological diversity and specific adaptations in the industrially and medically important fungal genus Aspergillus.</title>
        <authorList>
            <person name="de Vries R.P."/>
            <person name="Riley R."/>
            <person name="Wiebenga A."/>
            <person name="Aguilar-Osorio G."/>
            <person name="Amillis S."/>
            <person name="Uchima C.A."/>
            <person name="Anderluh G."/>
            <person name="Asadollahi M."/>
            <person name="Askin M."/>
            <person name="Barry K."/>
            <person name="Battaglia E."/>
            <person name="Bayram O."/>
            <person name="Benocci T."/>
            <person name="Braus-Stromeyer S.A."/>
            <person name="Caldana C."/>
            <person name="Canovas D."/>
            <person name="Cerqueira G.C."/>
            <person name="Chen F."/>
            <person name="Chen W."/>
            <person name="Choi C."/>
            <person name="Clum A."/>
            <person name="Dos Santos R.A."/>
            <person name="Damasio A.R."/>
            <person name="Diallinas G."/>
            <person name="Emri T."/>
            <person name="Fekete E."/>
            <person name="Flipphi M."/>
            <person name="Freyberg S."/>
            <person name="Gallo A."/>
            <person name="Gournas C."/>
            <person name="Habgood R."/>
            <person name="Hainaut M."/>
            <person name="Harispe M.L."/>
            <person name="Henrissat B."/>
            <person name="Hilden K.S."/>
            <person name="Hope R."/>
            <person name="Hossain A."/>
            <person name="Karabika E."/>
            <person name="Karaffa L."/>
            <person name="Karanyi Z."/>
            <person name="Krasevec N."/>
            <person name="Kuo A."/>
            <person name="Kusch H."/>
            <person name="LaButti K."/>
            <person name="Lagendijk E.L."/>
            <person name="Lapidus A."/>
            <person name="Levasseur A."/>
            <person name="Lindquist E."/>
            <person name="Lipzen A."/>
            <person name="Logrieco A.F."/>
            <person name="MacCabe A."/>
            <person name="Maekelae M.R."/>
            <person name="Malavazi I."/>
            <person name="Melin P."/>
            <person name="Meyer V."/>
            <person name="Mielnichuk N."/>
            <person name="Miskei M."/>
            <person name="Molnar A.P."/>
            <person name="Mule G."/>
            <person name="Ngan C.Y."/>
            <person name="Orejas M."/>
            <person name="Orosz E."/>
            <person name="Ouedraogo J.P."/>
            <person name="Overkamp K.M."/>
            <person name="Park H.-S."/>
            <person name="Perrone G."/>
            <person name="Piumi F."/>
            <person name="Punt P.J."/>
            <person name="Ram A.F."/>
            <person name="Ramon A."/>
            <person name="Rauscher S."/>
            <person name="Record E."/>
            <person name="Riano-Pachon D.M."/>
            <person name="Robert V."/>
            <person name="Roehrig J."/>
            <person name="Ruller R."/>
            <person name="Salamov A."/>
            <person name="Salih N.S."/>
            <person name="Samson R.A."/>
            <person name="Sandor E."/>
            <person name="Sanguinetti M."/>
            <person name="Schuetze T."/>
            <person name="Sepcic K."/>
            <person name="Shelest E."/>
            <person name="Sherlock G."/>
            <person name="Sophianopoulou V."/>
            <person name="Squina F.M."/>
            <person name="Sun H."/>
            <person name="Susca A."/>
            <person name="Todd R.B."/>
            <person name="Tsang A."/>
            <person name="Unkles S.E."/>
            <person name="van de Wiele N."/>
            <person name="van Rossen-Uffink D."/>
            <person name="Oliveira J.V."/>
            <person name="Vesth T.C."/>
            <person name="Visser J."/>
            <person name="Yu J.-H."/>
            <person name="Zhou M."/>
            <person name="Andersen M.R."/>
            <person name="Archer D.B."/>
            <person name="Baker S.E."/>
            <person name="Benoit I."/>
            <person name="Brakhage A.A."/>
            <person name="Braus G.H."/>
            <person name="Fischer R."/>
            <person name="Frisvad J.C."/>
            <person name="Goldman G.H."/>
            <person name="Houbraken J."/>
            <person name="Oakley B."/>
            <person name="Pocsi I."/>
            <person name="Scazzocchio C."/>
            <person name="Seiboth B."/>
            <person name="vanKuyk P.A."/>
            <person name="Wortman J."/>
            <person name="Dyer P.S."/>
            <person name="Grigoriev I.V."/>
        </authorList>
    </citation>
    <scope>NUCLEOTIDE SEQUENCE [LARGE SCALE GENOMIC DNA]</scope>
    <source>
        <strain evidence="10">ITEM 5010</strain>
    </source>
</reference>
<dbReference type="PROSITE" id="PS00463">
    <property type="entry name" value="ZN2_CY6_FUNGAL_1"/>
    <property type="match status" value="1"/>
</dbReference>
<dbReference type="PROSITE" id="PS50048">
    <property type="entry name" value="ZN2_CY6_FUNGAL_2"/>
    <property type="match status" value="1"/>
</dbReference>